<evidence type="ECO:0000313" key="2">
    <source>
        <dbReference type="Proteomes" id="UP000661112"/>
    </source>
</evidence>
<protein>
    <submittedName>
        <fullName evidence="1">Uncharacterized protein</fullName>
    </submittedName>
</protein>
<comment type="caution">
    <text evidence="1">The sequence shown here is derived from an EMBL/GenBank/DDBJ whole genome shotgun (WGS) entry which is preliminary data.</text>
</comment>
<accession>A0ABR8D815</accession>
<name>A0ABR8D815_9NOST</name>
<dbReference type="RefSeq" id="WP_190474633.1">
    <property type="nucleotide sequence ID" value="NZ_JACJSG010000023.1"/>
</dbReference>
<evidence type="ECO:0000313" key="1">
    <source>
        <dbReference type="EMBL" id="MBD2502402.1"/>
    </source>
</evidence>
<sequence>MVAGITRAITSPNISPLPFIAPNAGRGVSIPKPIGYFLNRKYTGEQLPSQPIGPCLGADAQKIRDILLLAWQA</sequence>
<organism evidence="1 2">
    <name type="scientific">Anabaena azotica FACHB-119</name>
    <dbReference type="NCBI Taxonomy" id="947527"/>
    <lineage>
        <taxon>Bacteria</taxon>
        <taxon>Bacillati</taxon>
        <taxon>Cyanobacteriota</taxon>
        <taxon>Cyanophyceae</taxon>
        <taxon>Nostocales</taxon>
        <taxon>Nostocaceae</taxon>
        <taxon>Anabaena</taxon>
        <taxon>Anabaena azotica</taxon>
    </lineage>
</organism>
<proteinExistence type="predicted"/>
<reference evidence="1 2" key="1">
    <citation type="journal article" date="2020" name="ISME J.">
        <title>Comparative genomics reveals insights into cyanobacterial evolution and habitat adaptation.</title>
        <authorList>
            <person name="Chen M.Y."/>
            <person name="Teng W.K."/>
            <person name="Zhao L."/>
            <person name="Hu C.X."/>
            <person name="Zhou Y.K."/>
            <person name="Han B.P."/>
            <person name="Song L.R."/>
            <person name="Shu W.S."/>
        </authorList>
    </citation>
    <scope>NUCLEOTIDE SEQUENCE [LARGE SCALE GENOMIC DNA]</scope>
    <source>
        <strain evidence="1 2">FACHB-119</strain>
    </source>
</reference>
<dbReference type="Proteomes" id="UP000661112">
    <property type="component" value="Unassembled WGS sequence"/>
</dbReference>
<keyword evidence="2" id="KW-1185">Reference proteome</keyword>
<dbReference type="EMBL" id="JACJSG010000023">
    <property type="protein sequence ID" value="MBD2502402.1"/>
    <property type="molecule type" value="Genomic_DNA"/>
</dbReference>
<gene>
    <name evidence="1" type="ORF">H6G83_17600</name>
</gene>